<dbReference type="AlphaFoldDB" id="A0A0V1DPX6"/>
<reference evidence="2 3" key="1">
    <citation type="submission" date="2015-01" db="EMBL/GenBank/DDBJ databases">
        <title>Evolution of Trichinella species and genotypes.</title>
        <authorList>
            <person name="Korhonen P.K."/>
            <person name="Edoardo P."/>
            <person name="Giuseppe L.R."/>
            <person name="Gasser R.B."/>
        </authorList>
    </citation>
    <scope>NUCLEOTIDE SEQUENCE [LARGE SCALE GENOMIC DNA]</scope>
    <source>
        <strain evidence="2">ISS13</strain>
    </source>
</reference>
<evidence type="ECO:0000313" key="2">
    <source>
        <dbReference type="EMBL" id="KRY63614.1"/>
    </source>
</evidence>
<dbReference type="EMBL" id="JYDR01001051">
    <property type="protein sequence ID" value="KRY63614.1"/>
    <property type="molecule type" value="Genomic_DNA"/>
</dbReference>
<evidence type="ECO:0000256" key="1">
    <source>
        <dbReference type="SAM" id="MobiDB-lite"/>
    </source>
</evidence>
<comment type="caution">
    <text evidence="2">The sequence shown here is derived from an EMBL/GenBank/DDBJ whole genome shotgun (WGS) entry which is preliminary data.</text>
</comment>
<feature type="region of interest" description="Disordered" evidence="1">
    <location>
        <begin position="23"/>
        <end position="43"/>
    </location>
</feature>
<evidence type="ECO:0000313" key="3">
    <source>
        <dbReference type="Proteomes" id="UP000054632"/>
    </source>
</evidence>
<organism evidence="2 3">
    <name type="scientific">Trichinella pseudospiralis</name>
    <name type="common">Parasitic roundworm</name>
    <dbReference type="NCBI Taxonomy" id="6337"/>
    <lineage>
        <taxon>Eukaryota</taxon>
        <taxon>Metazoa</taxon>
        <taxon>Ecdysozoa</taxon>
        <taxon>Nematoda</taxon>
        <taxon>Enoplea</taxon>
        <taxon>Dorylaimia</taxon>
        <taxon>Trichinellida</taxon>
        <taxon>Trichinellidae</taxon>
        <taxon>Trichinella</taxon>
    </lineage>
</organism>
<protein>
    <submittedName>
        <fullName evidence="2">Uncharacterized protein</fullName>
    </submittedName>
</protein>
<name>A0A0V1DPX6_TRIPS</name>
<proteinExistence type="predicted"/>
<gene>
    <name evidence="2" type="ORF">T4A_2225</name>
</gene>
<dbReference type="Proteomes" id="UP000054632">
    <property type="component" value="Unassembled WGS sequence"/>
</dbReference>
<sequence length="43" mass="4890">MSMPKRAPSEIMDPLKLRIIFQSPTDSGLELGTQKGRNWRSES</sequence>
<accession>A0A0V1DPX6</accession>